<dbReference type="PANTHER" id="PTHR10366">
    <property type="entry name" value="NAD DEPENDENT EPIMERASE/DEHYDRATASE"/>
    <property type="match status" value="1"/>
</dbReference>
<evidence type="ECO:0000256" key="4">
    <source>
        <dbReference type="SAM" id="Phobius"/>
    </source>
</evidence>
<evidence type="ECO:0000256" key="1">
    <source>
        <dbReference type="ARBA" id="ARBA00022857"/>
    </source>
</evidence>
<dbReference type="Proteomes" id="UP000626092">
    <property type="component" value="Unassembled WGS sequence"/>
</dbReference>
<feature type="domain" description="3-beta hydroxysteroid dehydrogenase/isomerase" evidence="5">
    <location>
        <begin position="976"/>
        <end position="1051"/>
    </location>
</feature>
<dbReference type="OrthoDB" id="2735536at2759"/>
<reference evidence="7" key="1">
    <citation type="submission" date="2019-11" db="EMBL/GenBank/DDBJ databases">
        <authorList>
            <person name="Liu Y."/>
            <person name="Hou J."/>
            <person name="Li T.-Q."/>
            <person name="Guan C.-H."/>
            <person name="Wu X."/>
            <person name="Wu H.-Z."/>
            <person name="Ling F."/>
            <person name="Zhang R."/>
            <person name="Shi X.-G."/>
            <person name="Ren J.-P."/>
            <person name="Chen E.-F."/>
            <person name="Sun J.-M."/>
        </authorList>
    </citation>
    <scope>NUCLEOTIDE SEQUENCE</scope>
    <source>
        <strain evidence="7">Adult_tree_wgs_1</strain>
        <tissue evidence="7">Leaves</tissue>
    </source>
</reference>
<dbReference type="Pfam" id="PF01073">
    <property type="entry name" value="3Beta_HSD"/>
    <property type="match status" value="1"/>
</dbReference>
<evidence type="ECO:0000256" key="3">
    <source>
        <dbReference type="SAM" id="MobiDB-lite"/>
    </source>
</evidence>
<feature type="domain" description="NAD-dependent epimerase/dehydratase" evidence="6">
    <location>
        <begin position="283"/>
        <end position="489"/>
    </location>
</feature>
<dbReference type="InterPro" id="IPR002225">
    <property type="entry name" value="3Beta_OHSteriod_DH/Estase"/>
</dbReference>
<name>A0A834HAN9_RHOSS</name>
<feature type="transmembrane region" description="Helical" evidence="4">
    <location>
        <begin position="906"/>
        <end position="932"/>
    </location>
</feature>
<dbReference type="GO" id="GO:0016616">
    <property type="term" value="F:oxidoreductase activity, acting on the CH-OH group of donors, NAD or NADP as acceptor"/>
    <property type="evidence" value="ECO:0007669"/>
    <property type="project" value="InterPro"/>
</dbReference>
<keyword evidence="1" id="KW-0521">NADP</keyword>
<dbReference type="GO" id="GO:0006694">
    <property type="term" value="P:steroid biosynthetic process"/>
    <property type="evidence" value="ECO:0007669"/>
    <property type="project" value="InterPro"/>
</dbReference>
<dbReference type="SUPFAM" id="SSF51735">
    <property type="entry name" value="NAD(P)-binding Rossmann-fold domains"/>
    <property type="match status" value="3"/>
</dbReference>
<comment type="caution">
    <text evidence="7">The sequence shown here is derived from an EMBL/GenBank/DDBJ whole genome shotgun (WGS) entry which is preliminary data.</text>
</comment>
<accession>A0A834HAN9</accession>
<evidence type="ECO:0000259" key="5">
    <source>
        <dbReference type="Pfam" id="PF01073"/>
    </source>
</evidence>
<feature type="region of interest" description="Disordered" evidence="3">
    <location>
        <begin position="1"/>
        <end position="23"/>
    </location>
</feature>
<evidence type="ECO:0000259" key="6">
    <source>
        <dbReference type="Pfam" id="PF01370"/>
    </source>
</evidence>
<protein>
    <submittedName>
        <fullName evidence="7">Uncharacterized protein</fullName>
    </submittedName>
</protein>
<organism evidence="7 8">
    <name type="scientific">Rhododendron simsii</name>
    <name type="common">Sims's rhododendron</name>
    <dbReference type="NCBI Taxonomy" id="118357"/>
    <lineage>
        <taxon>Eukaryota</taxon>
        <taxon>Viridiplantae</taxon>
        <taxon>Streptophyta</taxon>
        <taxon>Embryophyta</taxon>
        <taxon>Tracheophyta</taxon>
        <taxon>Spermatophyta</taxon>
        <taxon>Magnoliopsida</taxon>
        <taxon>eudicotyledons</taxon>
        <taxon>Gunneridae</taxon>
        <taxon>Pentapetalae</taxon>
        <taxon>asterids</taxon>
        <taxon>Ericales</taxon>
        <taxon>Ericaceae</taxon>
        <taxon>Ericoideae</taxon>
        <taxon>Rhodoreae</taxon>
        <taxon>Rhododendron</taxon>
    </lineage>
</organism>
<proteinExistence type="predicted"/>
<keyword evidence="2" id="KW-0560">Oxidoreductase</keyword>
<dbReference type="InterPro" id="IPR001509">
    <property type="entry name" value="Epimerase_deHydtase"/>
</dbReference>
<dbReference type="InterPro" id="IPR050425">
    <property type="entry name" value="NAD(P)_dehydrat-like"/>
</dbReference>
<dbReference type="Gene3D" id="3.40.50.720">
    <property type="entry name" value="NAD(P)-binding Rossmann-like Domain"/>
    <property type="match status" value="4"/>
</dbReference>
<sequence>MEKAKRKEGNQTGQKPKSLVGDCGSSLYDSFELKSLERQLRSYILARTLSMPHPMDRRAKPSPPRQPLPTRHVAKRSSKRQSNRIRPSKFSKSFRKAAAWIMPFQKLVGSIFRLKQSDNSSVKTQGGLKGESYNNVYYGPAAFYTKPKVVESGGDDYGGLRNLKFGPGWLCKPVAAKGGRDPPDFKSLVVRSDQFTKLFTATSGVSRISIREETVEETIIRAATSAMWLREDLSLPIQKKNSRKEVVEEWRRSEIALRFVLQEGQDEKTKVGLLESLPHADTRLVLFQADIYNPSEFGPAIEGCHYVFHVATPLQHNTQSSKYKDTTEAAIAGVKTIADCCVRSQTVKRLIYTASVMSLSPLREAGNGYKPSYDESCWTPLNFSFTFGEDFALAYTNSKTLAEKEVLSYNETENGKLEVVSLACGLVGGDNTLLNSQLPGSVAVFLSQITGNLPFFNTLRFLQELLGSIPVVHIDDVCEAHIFCIEKVSLGGRFMFKEGPDKRSSCDNTKLMEMGFDYNHGVKDILNGSSIMESLQAWVHGVESGLSWGVGLGCGLWGLFTFSGLGFVLVWVLSGVMGFGVWVLKEEAGKGNEAWLQWRKDEMAYQEELSLPTQKKNSRKEVVEEWRRSEIASRFVLQEGQDEKTKVGLLESLPHADTRLLLFQADIYNPSEFGPAIEGCHYVFHVATPLQHNTQSSKYKDTTEAAIAGVKTIADCCVRSQTVKRLIYTASVMSLSPLREDGNGYKPSYDESCWTPLNFSFTFGEDFALAYTNSKTLAEKEVLSYNETENGKLEVVSLACGLVGGDNTLLNSQLPGSVAVFLSQITGNLHLFNTLRFLQELLGSIPLVHIDDVCEAHIFCIEKVSLGGRFMFKEGPDKRSSCDNTKLMEMGFDYNHGVKDILNGGVLVWAVVLCSLGLFWLWVLSIGLPVVLKEEAGKGNETRLRWRKDEMAYQNEEELEVGLVKSLPYADTRLVLFQADIYNPSEFEPAIEGCHYVFHVATPLQHNTQSSKYKDTTEAAIAGVKSIADSCIRSKTVKRLVYTASVMAASPLKEDGTGYKSSLDESCWTPLNLSFTFSNDSLLNDAAEGVEGLNFLILFMISCDIMEPEELILARYIGDGGGVVEKVVNLCDGGSETKRVFVGWRRWRDSGGASVLCNAAHEHLIAPQAPRNAPWMHPNAWRISLLLRLLEIRPGHIEVSAYTKSKTLAEMEVLSYNENGNGNLEVVSLACGLVGGDNTLLSYLTASVAVMVSQITGDLSAYNSLRFLQELLGSIPMVHIDDVREAHIFCIERESLRGRFLCTPADPTAKEIANYYQENYPRLKISEETMEKMQKLEKKLNRDFNEKLMGGPDRGSRCDSKKLVEMGFEFKYDMKKILDDCVACQSRLKALSSI</sequence>
<evidence type="ECO:0000256" key="2">
    <source>
        <dbReference type="ARBA" id="ARBA00023002"/>
    </source>
</evidence>
<feature type="domain" description="NAD-dependent epimerase/dehydratase" evidence="6">
    <location>
        <begin position="660"/>
        <end position="865"/>
    </location>
</feature>
<dbReference type="EMBL" id="WJXA01000002">
    <property type="protein sequence ID" value="KAF7150547.1"/>
    <property type="molecule type" value="Genomic_DNA"/>
</dbReference>
<feature type="transmembrane region" description="Helical" evidence="4">
    <location>
        <begin position="556"/>
        <end position="584"/>
    </location>
</feature>
<keyword evidence="4" id="KW-1133">Transmembrane helix</keyword>
<evidence type="ECO:0000313" key="8">
    <source>
        <dbReference type="Proteomes" id="UP000626092"/>
    </source>
</evidence>
<feature type="region of interest" description="Disordered" evidence="3">
    <location>
        <begin position="51"/>
        <end position="90"/>
    </location>
</feature>
<evidence type="ECO:0000313" key="7">
    <source>
        <dbReference type="EMBL" id="KAF7150547.1"/>
    </source>
</evidence>
<keyword evidence="8" id="KW-1185">Reference proteome</keyword>
<gene>
    <name evidence="7" type="ORF">RHSIM_Rhsim02G0241700</name>
</gene>
<keyword evidence="4" id="KW-0812">Transmembrane</keyword>
<keyword evidence="4" id="KW-0472">Membrane</keyword>
<dbReference type="InterPro" id="IPR036291">
    <property type="entry name" value="NAD(P)-bd_dom_sf"/>
</dbReference>
<dbReference type="Pfam" id="PF01370">
    <property type="entry name" value="Epimerase"/>
    <property type="match status" value="2"/>
</dbReference>
<feature type="compositionally biased region" description="Basic residues" evidence="3">
    <location>
        <begin position="72"/>
        <end position="90"/>
    </location>
</feature>
<dbReference type="PANTHER" id="PTHR10366:SF809">
    <property type="entry name" value="ANTHOCYANIDIN REDUCTASE"/>
    <property type="match status" value="1"/>
</dbReference>